<reference evidence="16 17" key="1">
    <citation type="submission" date="2022-03" db="EMBL/GenBank/DDBJ databases">
        <title>Genomic Encyclopedia of Type Strains, Phase III (KMG-III): the genomes of soil and plant-associated and newly described type strains.</title>
        <authorList>
            <person name="Whitman W."/>
        </authorList>
    </citation>
    <scope>NUCLEOTIDE SEQUENCE [LARGE SCALE GENOMIC DNA]</scope>
    <source>
        <strain evidence="16 17">BSker1</strain>
    </source>
</reference>
<evidence type="ECO:0000256" key="12">
    <source>
        <dbReference type="ARBA" id="ARBA00023136"/>
    </source>
</evidence>
<keyword evidence="8 15" id="KW-0547">Nucleotide-binding</keyword>
<evidence type="ECO:0000256" key="10">
    <source>
        <dbReference type="ARBA" id="ARBA00022840"/>
    </source>
</evidence>
<dbReference type="Gene3D" id="1.10.510.10">
    <property type="entry name" value="Transferase(Phosphotransferase) domain 1"/>
    <property type="match status" value="1"/>
</dbReference>
<dbReference type="SUPFAM" id="SSF56112">
    <property type="entry name" value="Protein kinase-like (PK-like)"/>
    <property type="match status" value="1"/>
</dbReference>
<keyword evidence="10 15" id="KW-0067">ATP-binding</keyword>
<evidence type="ECO:0000256" key="4">
    <source>
        <dbReference type="ARBA" id="ARBA00011988"/>
    </source>
</evidence>
<accession>A0ABT1GBG9</accession>
<evidence type="ECO:0000256" key="15">
    <source>
        <dbReference type="HAMAP-Rule" id="MF_00521"/>
    </source>
</evidence>
<keyword evidence="11 15" id="KW-0448">Lipopolysaccharide biosynthesis</keyword>
<dbReference type="Pfam" id="PF06293">
    <property type="entry name" value="Kdo"/>
    <property type="match status" value="1"/>
</dbReference>
<evidence type="ECO:0000256" key="5">
    <source>
        <dbReference type="ARBA" id="ARBA00022475"/>
    </source>
</evidence>
<evidence type="ECO:0000256" key="6">
    <source>
        <dbReference type="ARBA" id="ARBA00022519"/>
    </source>
</evidence>
<evidence type="ECO:0000256" key="11">
    <source>
        <dbReference type="ARBA" id="ARBA00022985"/>
    </source>
</evidence>
<evidence type="ECO:0000256" key="2">
    <source>
        <dbReference type="ARBA" id="ARBA00004713"/>
    </source>
</evidence>
<keyword evidence="6 15" id="KW-0997">Cell inner membrane</keyword>
<dbReference type="InterPro" id="IPR022826">
    <property type="entry name" value="KDO_kinase"/>
</dbReference>
<comment type="function">
    <text evidence="15">Catalyzes the ATP-dependent phosphorylation of the 3-deoxy-D-manno-octulosonic acid (Kdo) residue in Kdo-lipid IV(A) at the 4-OH position.</text>
</comment>
<dbReference type="RefSeq" id="WP_253451216.1">
    <property type="nucleotide sequence ID" value="NZ_JALJYF010000003.1"/>
</dbReference>
<evidence type="ECO:0000256" key="8">
    <source>
        <dbReference type="ARBA" id="ARBA00022741"/>
    </source>
</evidence>
<dbReference type="InterPro" id="IPR011009">
    <property type="entry name" value="Kinase-like_dom_sf"/>
</dbReference>
<name>A0ABT1GBG9_9GAMM</name>
<dbReference type="Proteomes" id="UP001523550">
    <property type="component" value="Unassembled WGS sequence"/>
</dbReference>
<sequence length="242" mass="27660">MREIVLSQSRVEGDHILYDASSLDQPAPNHFDPAWWRAQDRLAGEAQGRGSAYFLKGFDGDWVLRHFRRGGWIGRWVDDRYLFTGLERSRPFRELRLLARLCSAGLPVPRPVAARLSRQGLSYRADLLIEQVPGTPLGSLLESDQADMDAFRRVGSVIRRFHQAGVFHADLNARNILVSDQAVYLIDFDRGALRSPGAWKRHNLDRLQRSCKKILGPRWADEPRWGQAWLVLEQAYEVTNSA</sequence>
<organism evidence="16 17">
    <name type="scientific">Natronospira proteinivora</name>
    <dbReference type="NCBI Taxonomy" id="1807133"/>
    <lineage>
        <taxon>Bacteria</taxon>
        <taxon>Pseudomonadati</taxon>
        <taxon>Pseudomonadota</taxon>
        <taxon>Gammaproteobacteria</taxon>
        <taxon>Natronospirales</taxon>
        <taxon>Natronospiraceae</taxon>
        <taxon>Natronospira</taxon>
    </lineage>
</organism>
<comment type="catalytic activity">
    <reaction evidence="14 15">
        <text>an alpha-Kdo-(2-&gt;6)-lipid IVA + ATP = a 4-O-phospho-alpha-Kdo-(2-&gt;6)-lipid IVA + ADP + H(+)</text>
        <dbReference type="Rhea" id="RHEA:74271"/>
        <dbReference type="ChEBI" id="CHEBI:15378"/>
        <dbReference type="ChEBI" id="CHEBI:30616"/>
        <dbReference type="ChEBI" id="CHEBI:176428"/>
        <dbReference type="ChEBI" id="CHEBI:193140"/>
        <dbReference type="ChEBI" id="CHEBI:456216"/>
        <dbReference type="EC" id="2.7.1.166"/>
    </reaction>
</comment>
<comment type="caution">
    <text evidence="16">The sequence shown here is derived from an EMBL/GenBank/DDBJ whole genome shotgun (WGS) entry which is preliminary data.</text>
</comment>
<keyword evidence="7 15" id="KW-0808">Transferase</keyword>
<evidence type="ECO:0000256" key="13">
    <source>
        <dbReference type="ARBA" id="ARBA00029511"/>
    </source>
</evidence>
<dbReference type="GO" id="GO:0016301">
    <property type="term" value="F:kinase activity"/>
    <property type="evidence" value="ECO:0007669"/>
    <property type="project" value="UniProtKB-KW"/>
</dbReference>
<protein>
    <recommendedName>
        <fullName evidence="13 15">3-deoxy-D-manno-octulosonic acid kinase</fullName>
        <shortName evidence="15">Kdo kinase</shortName>
        <ecNumber evidence="4 15">2.7.1.166</ecNumber>
    </recommendedName>
</protein>
<keyword evidence="12 15" id="KW-0472">Membrane</keyword>
<keyword evidence="5 15" id="KW-1003">Cell membrane</keyword>
<feature type="active site" evidence="15">
    <location>
        <position position="170"/>
    </location>
</feature>
<evidence type="ECO:0000256" key="1">
    <source>
        <dbReference type="ARBA" id="ARBA00004515"/>
    </source>
</evidence>
<evidence type="ECO:0000256" key="3">
    <source>
        <dbReference type="ARBA" id="ARBA00010327"/>
    </source>
</evidence>
<comment type="subcellular location">
    <subcellularLocation>
        <location evidence="1 15">Cell inner membrane</location>
        <topology evidence="1 15">Peripheral membrane protein</topology>
        <orientation evidence="1 15">Cytoplasmic side</orientation>
    </subcellularLocation>
</comment>
<evidence type="ECO:0000313" key="16">
    <source>
        <dbReference type="EMBL" id="MCP1728626.1"/>
    </source>
</evidence>
<evidence type="ECO:0000313" key="17">
    <source>
        <dbReference type="Proteomes" id="UP001523550"/>
    </source>
</evidence>
<dbReference type="EC" id="2.7.1.166" evidence="4 15"/>
<evidence type="ECO:0000256" key="9">
    <source>
        <dbReference type="ARBA" id="ARBA00022777"/>
    </source>
</evidence>
<dbReference type="NCBIfam" id="NF002475">
    <property type="entry name" value="PRK01723.1"/>
    <property type="match status" value="1"/>
</dbReference>
<keyword evidence="17" id="KW-1185">Reference proteome</keyword>
<dbReference type="EMBL" id="JALJYF010000003">
    <property type="protein sequence ID" value="MCP1728626.1"/>
    <property type="molecule type" value="Genomic_DNA"/>
</dbReference>
<keyword evidence="9 15" id="KW-0418">Kinase</keyword>
<comment type="pathway">
    <text evidence="2 15">Bacterial outer membrane biogenesis; LPS core biosynthesis.</text>
</comment>
<dbReference type="HAMAP" id="MF_00521">
    <property type="entry name" value="KDO_kinase"/>
    <property type="match status" value="1"/>
</dbReference>
<comment type="similarity">
    <text evidence="3 15">Belongs to the protein kinase superfamily. KdkA/RfaP family.</text>
</comment>
<evidence type="ECO:0000256" key="14">
    <source>
        <dbReference type="ARBA" id="ARBA00034417"/>
    </source>
</evidence>
<gene>
    <name evidence="15" type="primary">kdkA</name>
    <name evidence="16" type="ORF">J2T60_002640</name>
</gene>
<evidence type="ECO:0000256" key="7">
    <source>
        <dbReference type="ARBA" id="ARBA00022679"/>
    </source>
</evidence>
<proteinExistence type="inferred from homology"/>